<evidence type="ECO:0000313" key="1">
    <source>
        <dbReference type="EMBL" id="QXE22595.1"/>
    </source>
</evidence>
<evidence type="ECO:0008006" key="3">
    <source>
        <dbReference type="Google" id="ProtNLM"/>
    </source>
</evidence>
<proteinExistence type="predicted"/>
<dbReference type="AlphaFoldDB" id="A0A975T635"/>
<reference evidence="1" key="1">
    <citation type="submission" date="2017-04" db="EMBL/GenBank/DDBJ databases">
        <title>Genome deletions in a multicellular cyanobacterial endosymbiont for morphological adaptation in marine diatoms.</title>
        <authorList>
            <person name="Wang Y."/>
            <person name="Gao H."/>
            <person name="Li R."/>
            <person name="Xu X."/>
        </authorList>
    </citation>
    <scope>NUCLEOTIDE SEQUENCE</scope>
    <source>
        <strain evidence="1">FACHB 800</strain>
    </source>
</reference>
<gene>
    <name evidence="1" type="ORF">B6N60_01278</name>
</gene>
<name>A0A975T635_9NOST</name>
<protein>
    <recommendedName>
        <fullName evidence="3">DUF928 domain-containing protein</fullName>
    </recommendedName>
</protein>
<dbReference type="KEGG" id="rsin:B6N60_01278"/>
<dbReference type="Pfam" id="PF06051">
    <property type="entry name" value="DUF928"/>
    <property type="match status" value="1"/>
</dbReference>
<keyword evidence="2" id="KW-1185">Reference proteome</keyword>
<dbReference type="RefSeq" id="WP_217312870.1">
    <property type="nucleotide sequence ID" value="NZ_CP021056.1"/>
</dbReference>
<accession>A0A975T635</accession>
<evidence type="ECO:0000313" key="2">
    <source>
        <dbReference type="Proteomes" id="UP000683511"/>
    </source>
</evidence>
<dbReference type="InterPro" id="IPR010328">
    <property type="entry name" value="DUF928"/>
</dbReference>
<dbReference type="EMBL" id="CP021056">
    <property type="protein sequence ID" value="QXE22595.1"/>
    <property type="molecule type" value="Genomic_DNA"/>
</dbReference>
<dbReference type="Proteomes" id="UP000683511">
    <property type="component" value="Chromosome"/>
</dbReference>
<organism evidence="1 2">
    <name type="scientific">Richelia sinica FACHB-800</name>
    <dbReference type="NCBI Taxonomy" id="1357546"/>
    <lineage>
        <taxon>Bacteria</taxon>
        <taxon>Bacillati</taxon>
        <taxon>Cyanobacteriota</taxon>
        <taxon>Cyanophyceae</taxon>
        <taxon>Nostocales</taxon>
        <taxon>Nostocaceae</taxon>
        <taxon>Richelia</taxon>
    </lineage>
</organism>
<sequence length="269" mass="29396">MNPKMNILQIKALTGGISTIIFTAASLPISTSAQLSPGMRVSLRFPPVAERGAPPRTIGTGVRGPACRTQDYKNVPLSTMLADSRIPLTALTPENNVVKTLSAHPSIYVYVPKTKDKQAEFRVLELQTETVVYKSQLALSNTPGIVKLSLPASVQLDAGKIYQWQFFVICDPNNREADEGVEGWFERATLSTDKATSIQQVEPGSLEQARLYVEDGLWDETLNILANLRDRNPQAQAAWVDLLDSVQLGALAKVSIIDCCRITSSPTEN</sequence>